<keyword evidence="4" id="KW-1134">Transmembrane beta strand</keyword>
<comment type="similarity">
    <text evidence="2">Belongs to the fimbrial export usher family.</text>
</comment>
<dbReference type="Proteomes" id="UP000192573">
    <property type="component" value="Unassembled WGS sequence"/>
</dbReference>
<evidence type="ECO:0000256" key="8">
    <source>
        <dbReference type="ARBA" id="ARBA00023237"/>
    </source>
</evidence>
<dbReference type="AlphaFoldDB" id="A0A1V8NZZ0"/>
<dbReference type="InterPro" id="IPR025885">
    <property type="entry name" value="PapC_N"/>
</dbReference>
<comment type="subcellular location">
    <subcellularLocation>
        <location evidence="1">Cell outer membrane</location>
        <topology evidence="1">Multi-pass membrane protein</topology>
    </subcellularLocation>
</comment>
<comment type="caution">
    <text evidence="11">The sequence shown here is derived from an EMBL/GenBank/DDBJ whole genome shotgun (WGS) entry which is preliminary data.</text>
</comment>
<evidence type="ECO:0000259" key="9">
    <source>
        <dbReference type="Pfam" id="PF13953"/>
    </source>
</evidence>
<keyword evidence="6" id="KW-0732">Signal</keyword>
<keyword evidence="8" id="KW-0998">Cell outer membrane</keyword>
<evidence type="ECO:0000256" key="3">
    <source>
        <dbReference type="ARBA" id="ARBA00022448"/>
    </source>
</evidence>
<dbReference type="InterPro" id="IPR037224">
    <property type="entry name" value="PapC_N_sf"/>
</dbReference>
<dbReference type="Pfam" id="PF13954">
    <property type="entry name" value="PapC_N"/>
    <property type="match status" value="1"/>
</dbReference>
<evidence type="ECO:0000256" key="2">
    <source>
        <dbReference type="ARBA" id="ARBA00008064"/>
    </source>
</evidence>
<dbReference type="PANTHER" id="PTHR30451">
    <property type="entry name" value="OUTER MEMBRANE USHER PROTEIN"/>
    <property type="match status" value="1"/>
</dbReference>
<dbReference type="InterPro" id="IPR043142">
    <property type="entry name" value="PapC-like_C_sf"/>
</dbReference>
<sequence length="834" mass="92134">MKNSSLFRISLLVHSVSLAIFSYGALAEDFNSSLLVGNSADMDWSNSRLVMTPGAYDLDVFVNNVWRGKFNISVANDDKGTLLINKDDVSLLDIQGLDDIVNKSTAEKLDVNTLLHGGKSALIPGTLRLDLEVPQAFVKEYSRNWVSPQKWDQGINGLYTNYNFNYYNFHGLQNGYSDSDNLYLSLNSGLNLYGWHFLDSSSWMRYSAMNKGSWINTTRFVEKPIAAIDSVLRIGRSYTTSDYFDTVRFRGVTLNKSRQMLPDSENVYMPVIEGVATSSAVVSISQDGHIIHQTNVPPGPFAIRDLMPTGSRSDLSVEVKNTGGNIERFIVPFSSIPDMQRPGSSDYQINVGAVDMRNVDDSSHFTQVSYSRGVNNYLTASAGGIWSQDYQSLLLGGAVSVPYAGSLSASVEESQYRLPGESRRHGEKYALSWSKYFPTRTNISLASYYYRTQDYASFSDYILTKSNIKDYGGTGTSTINSKQAFSANINQPLGEQFGRLSLSAYWRDYWRGQKSSRQYNLTWSNASHGVNYSVSLRRSEVTQSYYDYETNYEGDLVSALRSRGKTENNLYFSVTIPMSIFGSGGSLSSHASVQNGKYSSSDVSMSGNMHDVDYSLMLSHDSDNDSRAADLYTNWKNDYTSMNSGATLAREYRQLSLGASGNLLAWKGGLLASPHNGRNFVIIEAPGVVNAVVNGDTSAHTNSKGIALITSATPYRQNNFHLEQDGTQKSDVDLEGNLLNVAPYEGSISWLKYKTDTRRLFTFDVQTAEGGQLPFGAVVSGAGNEEVGYVAQGSQIFIKSETLPASLKVNISKGKTKKFCTISQPAEHAENICR</sequence>
<dbReference type="InterPro" id="IPR000015">
    <property type="entry name" value="Fimb_usher"/>
</dbReference>
<feature type="domain" description="PapC-like C-terminal" evidence="9">
    <location>
        <begin position="764"/>
        <end position="822"/>
    </location>
</feature>
<evidence type="ECO:0000256" key="5">
    <source>
        <dbReference type="ARBA" id="ARBA00022692"/>
    </source>
</evidence>
<protein>
    <submittedName>
        <fullName evidence="11">Usher protein</fullName>
    </submittedName>
</protein>
<dbReference type="Gene3D" id="2.60.40.2610">
    <property type="entry name" value="Outer membrane usher protein FimD, plug domain"/>
    <property type="match status" value="1"/>
</dbReference>
<dbReference type="RefSeq" id="WP_046274818.1">
    <property type="nucleotide sequence ID" value="NZ_CP077405.1"/>
</dbReference>
<name>A0A1V8NZZ0_CITBR</name>
<organism evidence="11 12">
    <name type="scientific">Citrobacter braakii</name>
    <dbReference type="NCBI Taxonomy" id="57706"/>
    <lineage>
        <taxon>Bacteria</taxon>
        <taxon>Pseudomonadati</taxon>
        <taxon>Pseudomonadota</taxon>
        <taxon>Gammaproteobacteria</taxon>
        <taxon>Enterobacterales</taxon>
        <taxon>Enterobacteriaceae</taxon>
        <taxon>Citrobacter</taxon>
        <taxon>Citrobacter freundii complex</taxon>
    </lineage>
</organism>
<proteinExistence type="inferred from homology"/>
<evidence type="ECO:0000256" key="7">
    <source>
        <dbReference type="ARBA" id="ARBA00023136"/>
    </source>
</evidence>
<feature type="domain" description="PapC N-terminal" evidence="10">
    <location>
        <begin position="30"/>
        <end position="166"/>
    </location>
</feature>
<keyword evidence="5" id="KW-0812">Transmembrane</keyword>
<dbReference type="PANTHER" id="PTHR30451:SF3">
    <property type="entry name" value="OUTER MEMBRANE USHER PROTEIN HTRE-RELATED"/>
    <property type="match status" value="1"/>
</dbReference>
<dbReference type="InterPro" id="IPR025949">
    <property type="entry name" value="PapC-like_C"/>
</dbReference>
<dbReference type="InterPro" id="IPR042186">
    <property type="entry name" value="FimD_plug_dom"/>
</dbReference>
<dbReference type="Gene3D" id="2.60.40.3110">
    <property type="match status" value="1"/>
</dbReference>
<dbReference type="EMBL" id="NAEW01000004">
    <property type="protein sequence ID" value="OQM42012.1"/>
    <property type="molecule type" value="Genomic_DNA"/>
</dbReference>
<evidence type="ECO:0000256" key="4">
    <source>
        <dbReference type="ARBA" id="ARBA00022452"/>
    </source>
</evidence>
<evidence type="ECO:0000313" key="12">
    <source>
        <dbReference type="Proteomes" id="UP000192573"/>
    </source>
</evidence>
<evidence type="ECO:0000256" key="6">
    <source>
        <dbReference type="ARBA" id="ARBA00022729"/>
    </source>
</evidence>
<dbReference type="GO" id="GO:0009297">
    <property type="term" value="P:pilus assembly"/>
    <property type="evidence" value="ECO:0007669"/>
    <property type="project" value="InterPro"/>
</dbReference>
<evidence type="ECO:0000256" key="1">
    <source>
        <dbReference type="ARBA" id="ARBA00004571"/>
    </source>
</evidence>
<accession>A0A1V8NZZ0</accession>
<keyword evidence="7" id="KW-0472">Membrane</keyword>
<dbReference type="Pfam" id="PF13953">
    <property type="entry name" value="PapC_C"/>
    <property type="match status" value="1"/>
</dbReference>
<gene>
    <name evidence="11" type="ORF">BZK42_10750</name>
</gene>
<dbReference type="Gene3D" id="3.10.20.410">
    <property type="match status" value="1"/>
</dbReference>
<keyword evidence="3" id="KW-0813">Transport</keyword>
<evidence type="ECO:0000313" key="11">
    <source>
        <dbReference type="EMBL" id="OQM42012.1"/>
    </source>
</evidence>
<dbReference type="GO" id="GO:0009279">
    <property type="term" value="C:cell outer membrane"/>
    <property type="evidence" value="ECO:0007669"/>
    <property type="project" value="UniProtKB-SubCell"/>
</dbReference>
<dbReference type="GO" id="GO:0015473">
    <property type="term" value="F:fimbrial usher porin activity"/>
    <property type="evidence" value="ECO:0007669"/>
    <property type="project" value="InterPro"/>
</dbReference>
<dbReference type="Gene3D" id="2.60.40.2070">
    <property type="match status" value="1"/>
</dbReference>
<dbReference type="SUPFAM" id="SSF141729">
    <property type="entry name" value="FimD N-terminal domain-like"/>
    <property type="match status" value="1"/>
</dbReference>
<dbReference type="Pfam" id="PF00577">
    <property type="entry name" value="Usher"/>
    <property type="match status" value="1"/>
</dbReference>
<reference evidence="11 12" key="1">
    <citation type="submission" date="2017-03" db="EMBL/GenBank/DDBJ databases">
        <authorList>
            <person name="Afonso C.L."/>
            <person name="Miller P.J."/>
            <person name="Scott M.A."/>
            <person name="Spackman E."/>
            <person name="Goraichik I."/>
            <person name="Dimitrov K.M."/>
            <person name="Suarez D.L."/>
            <person name="Swayne D.E."/>
        </authorList>
    </citation>
    <scope>NUCLEOTIDE SEQUENCE [LARGE SCALE GENOMIC DNA]</scope>
    <source>
        <strain evidence="11 12">ATCC 51113</strain>
    </source>
</reference>
<evidence type="ECO:0000259" key="10">
    <source>
        <dbReference type="Pfam" id="PF13954"/>
    </source>
</evidence>